<dbReference type="PROSITE" id="PS50158">
    <property type="entry name" value="ZF_CCHC"/>
    <property type="match status" value="1"/>
</dbReference>
<dbReference type="OrthoDB" id="1000712at2759"/>
<reference evidence="5" key="1">
    <citation type="submission" date="2016-04" db="EMBL/GenBank/DDBJ databases">
        <title>Cephalotus genome sequencing.</title>
        <authorList>
            <person name="Fukushima K."/>
            <person name="Hasebe M."/>
            <person name="Fang X."/>
        </authorList>
    </citation>
    <scope>NUCLEOTIDE SEQUENCE [LARGE SCALE GENOMIC DNA]</scope>
    <source>
        <strain evidence="5">cv. St1</strain>
    </source>
</reference>
<keyword evidence="1" id="KW-0862">Zinc</keyword>
<dbReference type="InterPro" id="IPR001878">
    <property type="entry name" value="Znf_CCHC"/>
</dbReference>
<dbReference type="Gene3D" id="4.10.60.10">
    <property type="entry name" value="Zinc finger, CCHC-type"/>
    <property type="match status" value="1"/>
</dbReference>
<keyword evidence="1" id="KW-0863">Zinc-finger</keyword>
<protein>
    <submittedName>
        <fullName evidence="4">Zf-CCHC domain-containing protein/UBN2 domain-containing protein</fullName>
    </submittedName>
</protein>
<dbReference type="EMBL" id="BDDD01000828">
    <property type="protein sequence ID" value="GAV70621.1"/>
    <property type="molecule type" value="Genomic_DNA"/>
</dbReference>
<evidence type="ECO:0000313" key="5">
    <source>
        <dbReference type="Proteomes" id="UP000187406"/>
    </source>
</evidence>
<evidence type="ECO:0000256" key="2">
    <source>
        <dbReference type="SAM" id="Coils"/>
    </source>
</evidence>
<organism evidence="4 5">
    <name type="scientific">Cephalotus follicularis</name>
    <name type="common">Albany pitcher plant</name>
    <dbReference type="NCBI Taxonomy" id="3775"/>
    <lineage>
        <taxon>Eukaryota</taxon>
        <taxon>Viridiplantae</taxon>
        <taxon>Streptophyta</taxon>
        <taxon>Embryophyta</taxon>
        <taxon>Tracheophyta</taxon>
        <taxon>Spermatophyta</taxon>
        <taxon>Magnoliopsida</taxon>
        <taxon>eudicotyledons</taxon>
        <taxon>Gunneridae</taxon>
        <taxon>Pentapetalae</taxon>
        <taxon>rosids</taxon>
        <taxon>fabids</taxon>
        <taxon>Oxalidales</taxon>
        <taxon>Cephalotaceae</taxon>
        <taxon>Cephalotus</taxon>
    </lineage>
</organism>
<evidence type="ECO:0000256" key="1">
    <source>
        <dbReference type="PROSITE-ProRule" id="PRU00047"/>
    </source>
</evidence>
<evidence type="ECO:0000259" key="3">
    <source>
        <dbReference type="PROSITE" id="PS50158"/>
    </source>
</evidence>
<dbReference type="Pfam" id="PF14223">
    <property type="entry name" value="Retrotran_gag_2"/>
    <property type="match status" value="1"/>
</dbReference>
<dbReference type="SMART" id="SM00343">
    <property type="entry name" value="ZnF_C2HC"/>
    <property type="match status" value="2"/>
</dbReference>
<feature type="domain" description="CCHC-type" evidence="3">
    <location>
        <begin position="249"/>
        <end position="262"/>
    </location>
</feature>
<dbReference type="SUPFAM" id="SSF57756">
    <property type="entry name" value="Retrovirus zinc finger-like domains"/>
    <property type="match status" value="1"/>
</dbReference>
<dbReference type="InParanoid" id="A0A1Q3BRH4"/>
<dbReference type="AlphaFoldDB" id="A0A1Q3BRH4"/>
<name>A0A1Q3BRH4_CEPFO</name>
<proteinExistence type="predicted"/>
<dbReference type="Pfam" id="PF00098">
    <property type="entry name" value="zf-CCHC"/>
    <property type="match status" value="1"/>
</dbReference>
<sequence length="518" mass="60210">MTIFLQSLDYQLWHIIVNGPRMSTRTIYGVVSPKPENEYNDNDFRMLQLNSKAKHVLFCVVGPNEFNRISSCDSSKEMWDLLEITYEGTNQVKESKISMLVHEYELFVMHDNECISDMFSRFTTIINSLKNLGKSYSNQELVRKFLRCLPKSWTPKVTAIEEAKDLSTLPLEQLLGSLMTHETTMKNHENVEVKKKKSIAFKASKEDSESDEDGDVALITSQFKRFLKNLKGKKAFKKEFLLDEEELSCYECNKPGHFKNECLNLKKKEPFKKKNDYFKKKKAMVATWSDIDPSTSEEESDEEVAHIAYMTIEDEKENEVNFTFNELQNAYEKLYDEYENVCLKNKTLKKNAMSMSKEIENLKGENSKYLNEIESLKDKNSFYMNEIEILNLSSNLSIDSMEENEKLKIEIDALKKTFSKFSNSSNKLDNLLGLQRCVFDKAGLGYEQMKNVKHFKNFFVKKNEPKIVCNYCGRIGHVSTSCFVRNNLCYGKTRKIWVPKGTLMTNLKGPKFKWVPKA</sequence>
<dbReference type="GO" id="GO:0008270">
    <property type="term" value="F:zinc ion binding"/>
    <property type="evidence" value="ECO:0007669"/>
    <property type="project" value="UniProtKB-KW"/>
</dbReference>
<keyword evidence="2" id="KW-0175">Coiled coil</keyword>
<dbReference type="GO" id="GO:0003676">
    <property type="term" value="F:nucleic acid binding"/>
    <property type="evidence" value="ECO:0007669"/>
    <property type="project" value="InterPro"/>
</dbReference>
<dbReference type="PANTHER" id="PTHR34676">
    <property type="entry name" value="DUF4219 DOMAIN-CONTAINING PROTEIN-RELATED"/>
    <property type="match status" value="1"/>
</dbReference>
<dbReference type="InterPro" id="IPR036875">
    <property type="entry name" value="Znf_CCHC_sf"/>
</dbReference>
<accession>A0A1Q3BRH4</accession>
<keyword evidence="5" id="KW-1185">Reference proteome</keyword>
<keyword evidence="1" id="KW-0479">Metal-binding</keyword>
<evidence type="ECO:0000313" key="4">
    <source>
        <dbReference type="EMBL" id="GAV70621.1"/>
    </source>
</evidence>
<feature type="coiled-coil region" evidence="2">
    <location>
        <begin position="345"/>
        <end position="393"/>
    </location>
</feature>
<dbReference type="Proteomes" id="UP000187406">
    <property type="component" value="Unassembled WGS sequence"/>
</dbReference>
<comment type="caution">
    <text evidence="4">The sequence shown here is derived from an EMBL/GenBank/DDBJ whole genome shotgun (WGS) entry which is preliminary data.</text>
</comment>
<gene>
    <name evidence="4" type="ORF">CFOL_v3_14119</name>
</gene>
<dbReference type="PANTHER" id="PTHR34676:SF8">
    <property type="entry name" value="TRANSMEMBRANE PROTEIN"/>
    <property type="match status" value="1"/>
</dbReference>